<protein>
    <submittedName>
        <fullName evidence="1">Uncharacterized protein</fullName>
    </submittedName>
</protein>
<evidence type="ECO:0000313" key="1">
    <source>
        <dbReference type="EMBL" id="TYG59662.1"/>
    </source>
</evidence>
<dbReference type="Proteomes" id="UP000323506">
    <property type="component" value="Chromosome D07"/>
</dbReference>
<name>A0A5D2BV77_GOSDA</name>
<dbReference type="EMBL" id="CM017707">
    <property type="protein sequence ID" value="TYG59662.1"/>
    <property type="molecule type" value="Genomic_DNA"/>
</dbReference>
<gene>
    <name evidence="1" type="ORF">ES288_D07G004800v1</name>
</gene>
<proteinExistence type="predicted"/>
<keyword evidence="2" id="KW-1185">Reference proteome</keyword>
<reference evidence="1 2" key="1">
    <citation type="submission" date="2019-06" db="EMBL/GenBank/DDBJ databases">
        <title>WGS assembly of Gossypium darwinii.</title>
        <authorList>
            <person name="Chen Z.J."/>
            <person name="Sreedasyam A."/>
            <person name="Ando A."/>
            <person name="Song Q."/>
            <person name="De L."/>
            <person name="Hulse-Kemp A."/>
            <person name="Ding M."/>
            <person name="Ye W."/>
            <person name="Kirkbride R."/>
            <person name="Jenkins J."/>
            <person name="Plott C."/>
            <person name="Lovell J."/>
            <person name="Lin Y.-M."/>
            <person name="Vaughn R."/>
            <person name="Liu B."/>
            <person name="Li W."/>
            <person name="Simpson S."/>
            <person name="Scheffler B."/>
            <person name="Saski C."/>
            <person name="Grover C."/>
            <person name="Hu G."/>
            <person name="Conover J."/>
            <person name="Carlson J."/>
            <person name="Shu S."/>
            <person name="Boston L."/>
            <person name="Williams M."/>
            <person name="Peterson D."/>
            <person name="Mcgee K."/>
            <person name="Jones D."/>
            <person name="Wendel J."/>
            <person name="Stelly D."/>
            <person name="Grimwood J."/>
            <person name="Schmutz J."/>
        </authorList>
    </citation>
    <scope>NUCLEOTIDE SEQUENCE [LARGE SCALE GENOMIC DNA]</scope>
    <source>
        <strain evidence="1">1808015.09</strain>
    </source>
</reference>
<organism evidence="1 2">
    <name type="scientific">Gossypium darwinii</name>
    <name type="common">Darwin's cotton</name>
    <name type="synonym">Gossypium barbadense var. darwinii</name>
    <dbReference type="NCBI Taxonomy" id="34276"/>
    <lineage>
        <taxon>Eukaryota</taxon>
        <taxon>Viridiplantae</taxon>
        <taxon>Streptophyta</taxon>
        <taxon>Embryophyta</taxon>
        <taxon>Tracheophyta</taxon>
        <taxon>Spermatophyta</taxon>
        <taxon>Magnoliopsida</taxon>
        <taxon>eudicotyledons</taxon>
        <taxon>Gunneridae</taxon>
        <taxon>Pentapetalae</taxon>
        <taxon>rosids</taxon>
        <taxon>malvids</taxon>
        <taxon>Malvales</taxon>
        <taxon>Malvaceae</taxon>
        <taxon>Malvoideae</taxon>
        <taxon>Gossypium</taxon>
    </lineage>
</organism>
<evidence type="ECO:0000313" key="2">
    <source>
        <dbReference type="Proteomes" id="UP000323506"/>
    </source>
</evidence>
<sequence length="132" mass="14248">MCHIKLFKTHHSPNLLRQTKTITETGELPKLSASKSLSKSSLGTVPSNSLNLKSKNLSKGSLRITSGNLPANRLLLRSNSNISFNFINLCGTVPQNRFDNPSSSGKYPAISPWFKSIPATVLILLLSSAGAQ</sequence>
<dbReference type="AlphaFoldDB" id="A0A5D2BV77"/>
<accession>A0A5D2BV77</accession>